<keyword evidence="2 5" id="KW-0223">Dioxygenase</keyword>
<dbReference type="InterPro" id="IPR040175">
    <property type="entry name" value="TET1/2/3"/>
</dbReference>
<dbReference type="GO" id="GO:0008270">
    <property type="term" value="F:zinc ion binding"/>
    <property type="evidence" value="ECO:0007669"/>
    <property type="project" value="UniProtKB-UniRule"/>
</dbReference>
<gene>
    <name evidence="7" type="ORF">OSB1V03_LOCUS20394</name>
</gene>
<keyword evidence="4 5" id="KW-0408">Iron</keyword>
<comment type="catalytic activity">
    <reaction evidence="5">
        <text>a 5-methyl-2'-deoxycytidine in DNA + 2-oxoglutarate + O2 = a 5-hydroxymethyl-2'-deoxycytidine in DNA + succinate + CO2</text>
        <dbReference type="Rhea" id="RHEA:52636"/>
        <dbReference type="Rhea" id="RHEA-COMP:11370"/>
        <dbReference type="Rhea" id="RHEA-COMP:13315"/>
        <dbReference type="ChEBI" id="CHEBI:15379"/>
        <dbReference type="ChEBI" id="CHEBI:16526"/>
        <dbReference type="ChEBI" id="CHEBI:16810"/>
        <dbReference type="ChEBI" id="CHEBI:30031"/>
        <dbReference type="ChEBI" id="CHEBI:85454"/>
        <dbReference type="ChEBI" id="CHEBI:136731"/>
        <dbReference type="EC" id="1.14.11.80"/>
    </reaction>
</comment>
<keyword evidence="8" id="KW-1185">Reference proteome</keyword>
<dbReference type="Proteomes" id="UP000759131">
    <property type="component" value="Unassembled WGS sequence"/>
</dbReference>
<comment type="catalytic activity">
    <reaction evidence="5">
        <text>a 5-hydroxymethyl-2'-deoxycytidine in DNA + 2-oxoglutarate + O2 = a 5-formyl-2'-deoxycytidine in DNA + succinate + CO2 + H2O</text>
        <dbReference type="Rhea" id="RHEA:53828"/>
        <dbReference type="Rhea" id="RHEA-COMP:13315"/>
        <dbReference type="Rhea" id="RHEA-COMP:13656"/>
        <dbReference type="ChEBI" id="CHEBI:15377"/>
        <dbReference type="ChEBI" id="CHEBI:15379"/>
        <dbReference type="ChEBI" id="CHEBI:16526"/>
        <dbReference type="ChEBI" id="CHEBI:16810"/>
        <dbReference type="ChEBI" id="CHEBI:30031"/>
        <dbReference type="ChEBI" id="CHEBI:136731"/>
        <dbReference type="ChEBI" id="CHEBI:137731"/>
        <dbReference type="EC" id="1.14.11.80"/>
    </reaction>
</comment>
<comment type="cofactor">
    <cofactor evidence="5">
        <name>Fe(2+)</name>
        <dbReference type="ChEBI" id="CHEBI:29033"/>
    </cofactor>
    <text evidence="5">Binds 1 Fe(2+) ion per subunit.</text>
</comment>
<dbReference type="GO" id="GO:0040029">
    <property type="term" value="P:epigenetic regulation of gene expression"/>
    <property type="evidence" value="ECO:0007669"/>
    <property type="project" value="InterPro"/>
</dbReference>
<dbReference type="PANTHER" id="PTHR23358:SF6">
    <property type="entry name" value="METHYLCYTOSINE DIOXYGENASE TET"/>
    <property type="match status" value="1"/>
</dbReference>
<evidence type="ECO:0000259" key="6">
    <source>
        <dbReference type="Pfam" id="PF12851"/>
    </source>
</evidence>
<feature type="non-terminal residue" evidence="7">
    <location>
        <position position="237"/>
    </location>
</feature>
<dbReference type="GO" id="GO:0141166">
    <property type="term" value="P:chromosomal 5-methylcytosine DNA demethylation pathway"/>
    <property type="evidence" value="ECO:0007669"/>
    <property type="project" value="UniProtKB-UniRule"/>
</dbReference>
<dbReference type="EMBL" id="OC888069">
    <property type="protein sequence ID" value="CAD7645205.1"/>
    <property type="molecule type" value="Genomic_DNA"/>
</dbReference>
<dbReference type="AlphaFoldDB" id="A0A7R9QGS3"/>
<dbReference type="PANTHER" id="PTHR23358">
    <property type="entry name" value="METHYLCYTOSINE DIOXYGENASE TET"/>
    <property type="match status" value="1"/>
</dbReference>
<dbReference type="EC" id="1.14.11.80" evidence="5"/>
<comment type="function">
    <text evidence="5">Dioxygenase that catalyzes the conversion of the modified genomic base 5-methylcytosine (5mC) into 5-hydroxymethylcytosine (5hmC) and plays a key role in epigenetic chromatin reprogramming during embryonic development.</text>
</comment>
<dbReference type="GO" id="GO:0005634">
    <property type="term" value="C:nucleus"/>
    <property type="evidence" value="ECO:0007669"/>
    <property type="project" value="UniProtKB-UniRule"/>
</dbReference>
<evidence type="ECO:0000256" key="1">
    <source>
        <dbReference type="ARBA" id="ARBA00022723"/>
    </source>
</evidence>
<comment type="similarity">
    <text evidence="5">Belongs to the TET family.</text>
</comment>
<evidence type="ECO:0000256" key="4">
    <source>
        <dbReference type="ARBA" id="ARBA00023004"/>
    </source>
</evidence>
<evidence type="ECO:0000313" key="7">
    <source>
        <dbReference type="EMBL" id="CAD7645205.1"/>
    </source>
</evidence>
<feature type="domain" description="2OGFeDO JBP1/TET oxygenase" evidence="6">
    <location>
        <begin position="123"/>
        <end position="237"/>
    </location>
</feature>
<dbReference type="InterPro" id="IPR024779">
    <property type="entry name" value="2OGFeDO_JBP1/TET_oxygenase_dom"/>
</dbReference>
<evidence type="ECO:0000256" key="2">
    <source>
        <dbReference type="ARBA" id="ARBA00022964"/>
    </source>
</evidence>
<accession>A0A7R9QGS3</accession>
<proteinExistence type="inferred from homology"/>
<comment type="catalytic activity">
    <reaction evidence="5">
        <text>a 5-formyl-2'-deoxycytidine in DNA + 2-oxoglutarate + O2 = a 5-carboxyl-2'-deoxycytidine in DNA + succinate + CO2 + H(+)</text>
        <dbReference type="Rhea" id="RHEA:53832"/>
        <dbReference type="Rhea" id="RHEA-COMP:13656"/>
        <dbReference type="Rhea" id="RHEA-COMP:13657"/>
        <dbReference type="ChEBI" id="CHEBI:15378"/>
        <dbReference type="ChEBI" id="CHEBI:15379"/>
        <dbReference type="ChEBI" id="CHEBI:16526"/>
        <dbReference type="ChEBI" id="CHEBI:16810"/>
        <dbReference type="ChEBI" id="CHEBI:30031"/>
        <dbReference type="ChEBI" id="CHEBI:137731"/>
        <dbReference type="ChEBI" id="CHEBI:137732"/>
        <dbReference type="EC" id="1.14.11.80"/>
    </reaction>
</comment>
<dbReference type="EMBL" id="CAJPIZ010033494">
    <property type="protein sequence ID" value="CAG2120447.1"/>
    <property type="molecule type" value="Genomic_DNA"/>
</dbReference>
<organism evidence="7">
    <name type="scientific">Medioppia subpectinata</name>
    <dbReference type="NCBI Taxonomy" id="1979941"/>
    <lineage>
        <taxon>Eukaryota</taxon>
        <taxon>Metazoa</taxon>
        <taxon>Ecdysozoa</taxon>
        <taxon>Arthropoda</taxon>
        <taxon>Chelicerata</taxon>
        <taxon>Arachnida</taxon>
        <taxon>Acari</taxon>
        <taxon>Acariformes</taxon>
        <taxon>Sarcoptiformes</taxon>
        <taxon>Oribatida</taxon>
        <taxon>Brachypylina</taxon>
        <taxon>Oppioidea</taxon>
        <taxon>Oppiidae</taxon>
        <taxon>Medioppia</taxon>
    </lineage>
</organism>
<sequence>MGLYGRAVRIEIVVYMEKEGKSREGCPIAKSVLRRANDQELVLALVRYRKGHKCSQTYIIVSIVVWDAIDRCFADKLYDIIVYKVNEYGISTQRRCAQNDSKTCGCQGVNERTRGACYSFGCSWSMFRDGCKFRDSQRHNVRKFRLKKRNQEYELEYHLDKLATGLAPLYEAIAPDAYYNQITFESDGSDCRIGDGIGRPFSGVTACLDFCAHSHKDLHNMNNGCTVVVTLGKYRGG</sequence>
<evidence type="ECO:0000256" key="5">
    <source>
        <dbReference type="RuleBase" id="RU367064"/>
    </source>
</evidence>
<protein>
    <recommendedName>
        <fullName evidence="5">Methylcytosine dioxygenase TET</fullName>
        <ecNumber evidence="5">1.14.11.80</ecNumber>
    </recommendedName>
</protein>
<dbReference type="GO" id="GO:0045944">
    <property type="term" value="P:positive regulation of transcription by RNA polymerase II"/>
    <property type="evidence" value="ECO:0007669"/>
    <property type="project" value="TreeGrafter"/>
</dbReference>
<evidence type="ECO:0000256" key="3">
    <source>
        <dbReference type="ARBA" id="ARBA00023002"/>
    </source>
</evidence>
<name>A0A7R9QGS3_9ACAR</name>
<keyword evidence="5" id="KW-0862">Zinc</keyword>
<evidence type="ECO:0000313" key="8">
    <source>
        <dbReference type="Proteomes" id="UP000759131"/>
    </source>
</evidence>
<comment type="cofactor">
    <cofactor evidence="5">
        <name>Zn(2+)</name>
        <dbReference type="ChEBI" id="CHEBI:29105"/>
    </cofactor>
    <text evidence="5">The zinc ions have a structural role.</text>
</comment>
<dbReference type="GO" id="GO:0070579">
    <property type="term" value="F:DNA 5-methylcytosine dioxygenase activity"/>
    <property type="evidence" value="ECO:0007669"/>
    <property type="project" value="UniProtKB-UniRule"/>
</dbReference>
<dbReference type="OrthoDB" id="8854879at2759"/>
<reference evidence="7" key="1">
    <citation type="submission" date="2020-11" db="EMBL/GenBank/DDBJ databases">
        <authorList>
            <person name="Tran Van P."/>
        </authorList>
    </citation>
    <scope>NUCLEOTIDE SEQUENCE</scope>
</reference>
<keyword evidence="3 5" id="KW-0560">Oxidoreductase</keyword>
<dbReference type="Pfam" id="PF12851">
    <property type="entry name" value="Tet_JBP"/>
    <property type="match status" value="1"/>
</dbReference>
<keyword evidence="1 5" id="KW-0479">Metal-binding</keyword>